<dbReference type="OrthoDB" id="7345320at2"/>
<dbReference type="AlphaFoldDB" id="A0A2N7TQ92"/>
<evidence type="ECO:0000313" key="2">
    <source>
        <dbReference type="Proteomes" id="UP000235346"/>
    </source>
</evidence>
<dbReference type="Pfam" id="PF08905">
    <property type="entry name" value="DUF1850"/>
    <property type="match status" value="1"/>
</dbReference>
<dbReference type="Proteomes" id="UP000235346">
    <property type="component" value="Unassembled WGS sequence"/>
</dbReference>
<dbReference type="EMBL" id="PNRE01000033">
    <property type="protein sequence ID" value="PMR70364.1"/>
    <property type="molecule type" value="Genomic_DNA"/>
</dbReference>
<name>A0A2N7TQ92_9GAMM</name>
<gene>
    <name evidence="1" type="ORF">C1H66_07095</name>
</gene>
<reference evidence="1 2" key="1">
    <citation type="submission" date="2018-01" db="EMBL/GenBank/DDBJ databases">
        <title>Halomonas endophytica sp. nov., isolated from storage liquid in the stems of Populus euphratica.</title>
        <authorList>
            <person name="Chen C."/>
        </authorList>
    </citation>
    <scope>NUCLEOTIDE SEQUENCE [LARGE SCALE GENOMIC DNA]</scope>
    <source>
        <strain evidence="1 2">DSM 26881</strain>
    </source>
</reference>
<accession>A0A2N7TQ92</accession>
<sequence length="189" mass="20294">MAGGAKTSALSSCGRTSGISPRRLLAGAIAGWLGLGALAADAIDGAKLAVLDASGHTLVEIPLEPGMRWCLGWNHSVRNFPVLDCYRYQQGRMVLERSHQPDFAAGLGHTPGRGEQVSDGRGGYWIENIDEPVPGDRYTLRVGSPSVDHRLLWQAAGNEHRVSLSELAAGERVTLHLIKPEALRKPDDV</sequence>
<keyword evidence="2" id="KW-1185">Reference proteome</keyword>
<evidence type="ECO:0000313" key="1">
    <source>
        <dbReference type="EMBL" id="PMR70364.1"/>
    </source>
</evidence>
<protein>
    <submittedName>
        <fullName evidence="1">DUF1850 domain-containing protein</fullName>
    </submittedName>
</protein>
<organism evidence="1 2">
    <name type="scientific">Halomonas heilongjiangensis</name>
    <dbReference type="NCBI Taxonomy" id="1387883"/>
    <lineage>
        <taxon>Bacteria</taxon>
        <taxon>Pseudomonadati</taxon>
        <taxon>Pseudomonadota</taxon>
        <taxon>Gammaproteobacteria</taxon>
        <taxon>Oceanospirillales</taxon>
        <taxon>Halomonadaceae</taxon>
        <taxon>Halomonas</taxon>
    </lineage>
</organism>
<dbReference type="InterPro" id="IPR015001">
    <property type="entry name" value="DUF1850"/>
</dbReference>
<proteinExistence type="predicted"/>
<comment type="caution">
    <text evidence="1">The sequence shown here is derived from an EMBL/GenBank/DDBJ whole genome shotgun (WGS) entry which is preliminary data.</text>
</comment>